<evidence type="ECO:0000313" key="5">
    <source>
        <dbReference type="EMBL" id="CAF9908331.1"/>
    </source>
</evidence>
<dbReference type="PANTHER" id="PTHR10039:SF17">
    <property type="entry name" value="FUNGAL STAND N-TERMINAL GOODBYE DOMAIN-CONTAINING PROTEIN-RELATED"/>
    <property type="match status" value="1"/>
</dbReference>
<dbReference type="OrthoDB" id="538223at2759"/>
<dbReference type="InterPro" id="IPR056884">
    <property type="entry name" value="NPHP3-like_N"/>
</dbReference>
<dbReference type="InterPro" id="IPR015943">
    <property type="entry name" value="WD40/YVTN_repeat-like_dom_sf"/>
</dbReference>
<reference evidence="5" key="1">
    <citation type="submission" date="2021-03" db="EMBL/GenBank/DDBJ databases">
        <authorList>
            <person name="Tagirdzhanova G."/>
        </authorList>
    </citation>
    <scope>NUCLEOTIDE SEQUENCE</scope>
</reference>
<dbReference type="Gene3D" id="2.130.10.10">
    <property type="entry name" value="YVTN repeat-like/Quinoprotein amine dehydrogenase"/>
    <property type="match status" value="2"/>
</dbReference>
<dbReference type="SUPFAM" id="SSF50998">
    <property type="entry name" value="Quinoprotein alcohol dehydrogenase-like"/>
    <property type="match status" value="1"/>
</dbReference>
<evidence type="ECO:0008006" key="7">
    <source>
        <dbReference type="Google" id="ProtNLM"/>
    </source>
</evidence>
<comment type="caution">
    <text evidence="5">The sequence shown here is derived from an EMBL/GenBank/DDBJ whole genome shotgun (WGS) entry which is preliminary data.</text>
</comment>
<proteinExistence type="predicted"/>
<dbReference type="InterPro" id="IPR027417">
    <property type="entry name" value="P-loop_NTPase"/>
</dbReference>
<dbReference type="Gene3D" id="3.40.50.300">
    <property type="entry name" value="P-loop containing nucleotide triphosphate hydrolases"/>
    <property type="match status" value="1"/>
</dbReference>
<evidence type="ECO:0000256" key="1">
    <source>
        <dbReference type="ARBA" id="ARBA00022737"/>
    </source>
</evidence>
<dbReference type="PANTHER" id="PTHR10039">
    <property type="entry name" value="AMELOGENIN"/>
    <property type="match status" value="1"/>
</dbReference>
<evidence type="ECO:0000259" key="4">
    <source>
        <dbReference type="Pfam" id="PF24883"/>
    </source>
</evidence>
<gene>
    <name evidence="5" type="ORF">GOMPHAMPRED_006131</name>
</gene>
<dbReference type="Proteomes" id="UP000664169">
    <property type="component" value="Unassembled WGS sequence"/>
</dbReference>
<evidence type="ECO:0000259" key="3">
    <source>
        <dbReference type="Pfam" id="PF17100"/>
    </source>
</evidence>
<dbReference type="Pfam" id="PF17100">
    <property type="entry name" value="NACHT_N"/>
    <property type="match status" value="1"/>
</dbReference>
<evidence type="ECO:0000256" key="2">
    <source>
        <dbReference type="SAM" id="MobiDB-lite"/>
    </source>
</evidence>
<dbReference type="Pfam" id="PF24883">
    <property type="entry name" value="NPHP3_N"/>
    <property type="match status" value="1"/>
</dbReference>
<dbReference type="InterPro" id="IPR011047">
    <property type="entry name" value="Quinoprotein_ADH-like_sf"/>
</dbReference>
<sequence>MRAALKKKFKDLAGKDSTGSSVSSTVHLDTEETRQSASDVLGVNAIERLWNEAYDLLKKDEPKLMNVYELLLAEELNSSTKGIIIATNASERRAQMQEVIDKGHMKTESEAAKKKSIGAVIQILNSVKDVVGAGLKPSTEATLAWTALTAALPVSWNAAQEILRNALVTLYQKILLFLIQAACYCNQGKVGHSFKDAIKLNDWDKRLKDVQNAEKTVFDLDLDIKAQQTALYQRTILTERRDEKDDACLARLRLSDLRLDKNGSRISKFNAWEKDGGLLWIRGDPRKGKTMLLCEAIDELHGRKAYFFCQATNRAINSGVAALRGLIYMMADENPHLIAHIRKRLDKCNDVFDANSWYILSEVFEAMISATEDVHIIVDALDECIEGRRELLRFILRNRTKAKWIISSRNHSDIEEELQRAPSLSLEVNSASVSQAVDRYIQYKVDQLADRKSYDLETKSFVLGYLRQNAHDTFLWVALVCTNLAETGQWLVKPTLRKFPPGLTEVYQRMWHMVLEKDDSTGLLQQILAVSALVLRPLTLKELRVLVEIPNKTAAFLANVLQDCGSFLTVRQDVLEFVHQSAKEYIDGRIPDTTQRVHSEIFSRSMCTMFRVLRKDVYDLKDPDSSISQLRISEPDPLAEINYSCVYWIQHLINSKTASLADSKKLSPMEDNLVRRFLTSLYLPWLEATSLLKSTAATLMMVHDLESLISESHRYDKNGKELATSSKALIYDARRFFQYFRDTLQTYPLQIYYAGILFSPENSTLRINFAQDGPSDLRVIKYADIEWSPLLTKLKMHADENLYGIATLAVCFCHETKRLAMSFSNGLVQIRQIVSMEIIQENKVGIINESQTDMTTHLAFSPNNDKIVCHRDSGIVTIWDLHNDQLMDLDLGNIVNVSPDGRLVAQTTSNVIQIHSILETESCFYKPIGVTSYVSRDRSIRKGMPSSRTLLVFSSDSNSIAVQTAIHTIAVWDISPARLRCEISTSNHRLVAIGLGNRCLGVGEACEEDDELMKEHFVHSLYQLDTGRIVWTHRLAFGGVCDIQISSDDRFMIASGFESHIFDSMSGTCVQRTMVGEYTWLSRNLQYILMVAGMEPSFYVTLREWVKPESDTGVDIKEFPFPDRIMLLSCKGHRVEMHNSTTDCGNNILDLDTYSRLWHVERHILSRSMELVVIKNGQESDLMINKLQLRGVRIMSPTLPKGETISLCSIAPDDLHVAMVTTSNNVKIWEVATQTEVYSIELMLPCSKLQWSLESRRLIALAASGFMLVDIESKRGILRIDGASFVAFSEDISSFMMWIDDATRASVYSSPKEAAAARKAFRRGADEASCSGGSARSGGSISGCNGTINGGGNSGYGQENPKSFPEASVSREWPLNGRSQVGDLVEWDIVNTTGQAIEGFHLSGYSGIRDYWKSTNNLRKKLCYNSQILVICEDHNHGFHPILRVWNRASGKLLVYSRLPRCVYYDSMILKGRTLHFNCGVISIGPKDIAFGSSNEIFYDGQWIWKEKKKVVRVSLVFEHELCGDVSYENKTLGLNRQNGGYIVLRCR</sequence>
<dbReference type="SUPFAM" id="SSF52540">
    <property type="entry name" value="P-loop containing nucleoside triphosphate hydrolases"/>
    <property type="match status" value="1"/>
</dbReference>
<organism evidence="5 6">
    <name type="scientific">Gomphillus americanus</name>
    <dbReference type="NCBI Taxonomy" id="1940652"/>
    <lineage>
        <taxon>Eukaryota</taxon>
        <taxon>Fungi</taxon>
        <taxon>Dikarya</taxon>
        <taxon>Ascomycota</taxon>
        <taxon>Pezizomycotina</taxon>
        <taxon>Lecanoromycetes</taxon>
        <taxon>OSLEUM clade</taxon>
        <taxon>Ostropomycetidae</taxon>
        <taxon>Ostropales</taxon>
        <taxon>Graphidaceae</taxon>
        <taxon>Gomphilloideae</taxon>
        <taxon>Gomphillus</taxon>
    </lineage>
</organism>
<evidence type="ECO:0000313" key="6">
    <source>
        <dbReference type="Proteomes" id="UP000664169"/>
    </source>
</evidence>
<protein>
    <recommendedName>
        <fullName evidence="7">NACHT domain-containing protein</fullName>
    </recommendedName>
</protein>
<name>A0A8H3ESX3_9LECA</name>
<feature type="region of interest" description="Disordered" evidence="2">
    <location>
        <begin position="1"/>
        <end position="34"/>
    </location>
</feature>
<feature type="domain" description="NWD NACHT-NTPase N-terminal" evidence="3">
    <location>
        <begin position="47"/>
        <end position="161"/>
    </location>
</feature>
<dbReference type="EMBL" id="CAJPDQ010000004">
    <property type="protein sequence ID" value="CAF9908331.1"/>
    <property type="molecule type" value="Genomic_DNA"/>
</dbReference>
<keyword evidence="1" id="KW-0677">Repeat</keyword>
<feature type="domain" description="Nephrocystin 3-like N-terminal" evidence="4">
    <location>
        <begin position="267"/>
        <end position="409"/>
    </location>
</feature>
<dbReference type="InterPro" id="IPR031359">
    <property type="entry name" value="NACHT_N"/>
</dbReference>
<feature type="compositionally biased region" description="Polar residues" evidence="2">
    <location>
        <begin position="17"/>
        <end position="27"/>
    </location>
</feature>
<keyword evidence="6" id="KW-1185">Reference proteome</keyword>
<accession>A0A8H3ESX3</accession>